<evidence type="ECO:0000313" key="5">
    <source>
        <dbReference type="Proteomes" id="UP000747542"/>
    </source>
</evidence>
<dbReference type="Proteomes" id="UP000747542">
    <property type="component" value="Unassembled WGS sequence"/>
</dbReference>
<evidence type="ECO:0000256" key="2">
    <source>
        <dbReference type="SAM" id="Phobius"/>
    </source>
</evidence>
<keyword evidence="2" id="KW-1133">Transmembrane helix</keyword>
<protein>
    <submittedName>
        <fullName evidence="4">Protein FAM151B-like</fullName>
    </submittedName>
</protein>
<accession>A0A8J5MS24</accession>
<reference evidence="4" key="1">
    <citation type="journal article" date="2021" name="Sci. Adv.">
        <title>The American lobster genome reveals insights on longevity, neural, and immune adaptations.</title>
        <authorList>
            <person name="Polinski J.M."/>
            <person name="Zimin A.V."/>
            <person name="Clark K.F."/>
            <person name="Kohn A.B."/>
            <person name="Sadowski N."/>
            <person name="Timp W."/>
            <person name="Ptitsyn A."/>
            <person name="Khanna P."/>
            <person name="Romanova D.Y."/>
            <person name="Williams P."/>
            <person name="Greenwood S.J."/>
            <person name="Moroz L.L."/>
            <person name="Walt D.R."/>
            <person name="Bodnar A.G."/>
        </authorList>
    </citation>
    <scope>NUCLEOTIDE SEQUENCE</scope>
    <source>
        <strain evidence="4">GMGI-L3</strain>
    </source>
</reference>
<keyword evidence="5" id="KW-1185">Reference proteome</keyword>
<dbReference type="InterPro" id="IPR019356">
    <property type="entry name" value="Menorin_dom"/>
</dbReference>
<dbReference type="Pfam" id="PF10223">
    <property type="entry name" value="Menorin_N"/>
    <property type="match status" value="1"/>
</dbReference>
<comment type="caution">
    <text evidence="4">The sequence shown here is derived from an EMBL/GenBank/DDBJ whole genome shotgun (WGS) entry which is preliminary data.</text>
</comment>
<evidence type="ECO:0000259" key="3">
    <source>
        <dbReference type="Pfam" id="PF10223"/>
    </source>
</evidence>
<proteinExistence type="inferred from homology"/>
<dbReference type="OrthoDB" id="413402at2759"/>
<dbReference type="PANTHER" id="PTHR21184:SF6">
    <property type="entry name" value="CONSERVED PLASMA MEMBRANE PROTEIN"/>
    <property type="match status" value="1"/>
</dbReference>
<dbReference type="GO" id="GO:0005615">
    <property type="term" value="C:extracellular space"/>
    <property type="evidence" value="ECO:0007669"/>
    <property type="project" value="TreeGrafter"/>
</dbReference>
<dbReference type="PANTHER" id="PTHR21184">
    <property type="entry name" value="MENORIN (DENDRITIC BRANCHING PROTEIN)"/>
    <property type="match status" value="1"/>
</dbReference>
<keyword evidence="2" id="KW-0812">Transmembrane</keyword>
<dbReference type="AlphaFoldDB" id="A0A8J5MS24"/>
<keyword evidence="2" id="KW-0472">Membrane</keyword>
<evidence type="ECO:0000313" key="4">
    <source>
        <dbReference type="EMBL" id="KAG7161241.1"/>
    </source>
</evidence>
<dbReference type="EMBL" id="JAHLQT010029607">
    <property type="protein sequence ID" value="KAG7161241.1"/>
    <property type="molecule type" value="Genomic_DNA"/>
</dbReference>
<comment type="similarity">
    <text evidence="1">Belongs to the menorin family.</text>
</comment>
<organism evidence="4 5">
    <name type="scientific">Homarus americanus</name>
    <name type="common">American lobster</name>
    <dbReference type="NCBI Taxonomy" id="6706"/>
    <lineage>
        <taxon>Eukaryota</taxon>
        <taxon>Metazoa</taxon>
        <taxon>Ecdysozoa</taxon>
        <taxon>Arthropoda</taxon>
        <taxon>Crustacea</taxon>
        <taxon>Multicrustacea</taxon>
        <taxon>Malacostraca</taxon>
        <taxon>Eumalacostraca</taxon>
        <taxon>Eucarida</taxon>
        <taxon>Decapoda</taxon>
        <taxon>Pleocyemata</taxon>
        <taxon>Astacidea</taxon>
        <taxon>Nephropoidea</taxon>
        <taxon>Nephropidae</taxon>
        <taxon>Homarus</taxon>
    </lineage>
</organism>
<feature type="transmembrane region" description="Helical" evidence="2">
    <location>
        <begin position="298"/>
        <end position="316"/>
    </location>
</feature>
<feature type="domain" description="Menorin-like" evidence="3">
    <location>
        <begin position="23"/>
        <end position="270"/>
    </location>
</feature>
<gene>
    <name evidence="4" type="primary">FAM151B-L</name>
    <name evidence="4" type="ORF">Hamer_G016296</name>
</gene>
<sequence length="317" mass="34727">MATKSVKGNIVDVADYFPEASDDLSKVIWGHAVNSKEELEKSIADAAMMMLEADVSAGRLVEQGEDDPVIPIMAHPPSTESDLSLEMWIDKVIEANQDGKKKGAKLDFKDLTIVKESLELLKSRTEQINFPLWLNADILKGPVESTAVPLDAGKFLTWCSESFPQATLSIGWTTRFTSADDEAGAYTKEMVEEMSDTLEANSIAQPITFPIRAAFVGQSLESLEWLVDNIPDCSVSVWSSPSDDIDVQALIALRENVGSDTVYFDLPEDQQKAFDEVKDRESSTSAARFQFLPQNTSAWATAGVALASALAALYLYE</sequence>
<name>A0A8J5MS24_HOMAM</name>
<evidence type="ECO:0000256" key="1">
    <source>
        <dbReference type="ARBA" id="ARBA00044953"/>
    </source>
</evidence>